<proteinExistence type="predicted"/>
<keyword evidence="1" id="KW-0853">WD repeat</keyword>
<evidence type="ECO:0000256" key="1">
    <source>
        <dbReference type="ARBA" id="ARBA00022574"/>
    </source>
</evidence>
<dbReference type="Proteomes" id="UP001357485">
    <property type="component" value="Unassembled WGS sequence"/>
</dbReference>
<comment type="caution">
    <text evidence="4">The sequence shown here is derived from an EMBL/GenBank/DDBJ whole genome shotgun (WGS) entry which is preliminary data.</text>
</comment>
<feature type="region of interest" description="Disordered" evidence="3">
    <location>
        <begin position="115"/>
        <end position="155"/>
    </location>
</feature>
<organism evidence="4 5">
    <name type="scientific">Cryomyces antarcticus</name>
    <dbReference type="NCBI Taxonomy" id="329879"/>
    <lineage>
        <taxon>Eukaryota</taxon>
        <taxon>Fungi</taxon>
        <taxon>Dikarya</taxon>
        <taxon>Ascomycota</taxon>
        <taxon>Pezizomycotina</taxon>
        <taxon>Dothideomycetes</taxon>
        <taxon>Dothideomycetes incertae sedis</taxon>
        <taxon>Cryomyces</taxon>
    </lineage>
</organism>
<name>A0ABR0M4D1_9PEZI</name>
<dbReference type="PANTHER" id="PTHR46200:SF1">
    <property type="entry name" value="GATOR COMPLEX PROTEIN WDR24"/>
    <property type="match status" value="1"/>
</dbReference>
<dbReference type="EMBL" id="JAVRRA010001501">
    <property type="protein sequence ID" value="KAK5280041.1"/>
    <property type="molecule type" value="Genomic_DNA"/>
</dbReference>
<evidence type="ECO:0000256" key="3">
    <source>
        <dbReference type="SAM" id="MobiDB-lite"/>
    </source>
</evidence>
<evidence type="ECO:0000256" key="2">
    <source>
        <dbReference type="ARBA" id="ARBA00022737"/>
    </source>
</evidence>
<feature type="non-terminal residue" evidence="4">
    <location>
        <position position="263"/>
    </location>
</feature>
<evidence type="ECO:0000313" key="5">
    <source>
        <dbReference type="Proteomes" id="UP001357485"/>
    </source>
</evidence>
<protein>
    <submittedName>
        <fullName evidence="4">SEA (Seh1-associated) complex subunit</fullName>
    </submittedName>
</protein>
<keyword evidence="5" id="KW-1185">Reference proteome</keyword>
<gene>
    <name evidence="4" type="primary">RTC1_1</name>
    <name evidence="4" type="ORF">LTR16_007216</name>
</gene>
<reference evidence="4 5" key="1">
    <citation type="submission" date="2023-08" db="EMBL/GenBank/DDBJ databases">
        <title>Black Yeasts Isolated from many extreme environments.</title>
        <authorList>
            <person name="Coleine C."/>
            <person name="Stajich J.E."/>
            <person name="Selbmann L."/>
        </authorList>
    </citation>
    <scope>NUCLEOTIDE SEQUENCE [LARGE SCALE GENOMIC DNA]</scope>
    <source>
        <strain evidence="4 5">CCFEE 536</strain>
    </source>
</reference>
<feature type="compositionally biased region" description="Polar residues" evidence="3">
    <location>
        <begin position="118"/>
        <end position="129"/>
    </location>
</feature>
<dbReference type="PANTHER" id="PTHR46200">
    <property type="entry name" value="GATOR COMPLEX PROTEIN WDR24"/>
    <property type="match status" value="1"/>
</dbReference>
<accession>A0ABR0M4D1</accession>
<dbReference type="InterPro" id="IPR037590">
    <property type="entry name" value="WDR24"/>
</dbReference>
<evidence type="ECO:0000313" key="4">
    <source>
        <dbReference type="EMBL" id="KAK5280041.1"/>
    </source>
</evidence>
<sequence>MSPAQVATVLSTSHAHLNAAGLPAPQAEAILSAYHDQLHSLSFFNSAAYLRRLAYPAYPAVYEQALKDTQTSLRCQHCGNAINNPRNKMRCENCGERQAGCPVCGCERSPFEGGGRPNTYNHNNTNGSDNPPKYRNAHSSTPPPSNHPPQKTHDTASASPLLLTACLLCNHAAHSACLAAWHNPSPNTHLSSSFNDTDGGCPTPGCLCDCAAGTWRAAKALDKQQQQREARRRSEVENAKREKLIEGLRRGKGIGFGGRALSV</sequence>
<keyword evidence="2" id="KW-0677">Repeat</keyword>